<dbReference type="PROSITE" id="PS00107">
    <property type="entry name" value="PROTEIN_KINASE_ATP"/>
    <property type="match status" value="1"/>
</dbReference>
<evidence type="ECO:0000259" key="2">
    <source>
        <dbReference type="PROSITE" id="PS50011"/>
    </source>
</evidence>
<evidence type="ECO:0000256" key="1">
    <source>
        <dbReference type="PROSITE-ProRule" id="PRU10141"/>
    </source>
</evidence>
<protein>
    <recommendedName>
        <fullName evidence="2">Protein kinase domain-containing protein</fullName>
    </recommendedName>
</protein>
<dbReference type="Proteomes" id="UP000287033">
    <property type="component" value="Unassembled WGS sequence"/>
</dbReference>
<organism evidence="3 4">
    <name type="scientific">Chiloscyllium punctatum</name>
    <name type="common">Brownbanded bambooshark</name>
    <name type="synonym">Hemiscyllium punctatum</name>
    <dbReference type="NCBI Taxonomy" id="137246"/>
    <lineage>
        <taxon>Eukaryota</taxon>
        <taxon>Metazoa</taxon>
        <taxon>Chordata</taxon>
        <taxon>Craniata</taxon>
        <taxon>Vertebrata</taxon>
        <taxon>Chondrichthyes</taxon>
        <taxon>Elasmobranchii</taxon>
        <taxon>Galeomorphii</taxon>
        <taxon>Galeoidea</taxon>
        <taxon>Orectolobiformes</taxon>
        <taxon>Hemiscylliidae</taxon>
        <taxon>Chiloscyllium</taxon>
    </lineage>
</organism>
<dbReference type="AlphaFoldDB" id="A0A401TAU1"/>
<dbReference type="InterPro" id="IPR017441">
    <property type="entry name" value="Protein_kinase_ATP_BS"/>
</dbReference>
<gene>
    <name evidence="3" type="ORF">chiPu_0023876</name>
</gene>
<dbReference type="PROSITE" id="PS50011">
    <property type="entry name" value="PROTEIN_KINASE_DOM"/>
    <property type="match status" value="1"/>
</dbReference>
<sequence>GWVLNMQQLTLGEQIGEGEFGAVFQAEYMGKKVAVKNIKSDVMAQSFLEETSVMT</sequence>
<dbReference type="InterPro" id="IPR001245">
    <property type="entry name" value="Ser-Thr/Tyr_kinase_cat_dom"/>
</dbReference>
<proteinExistence type="predicted"/>
<name>A0A401TAU1_CHIPU</name>
<dbReference type="InterPro" id="IPR011009">
    <property type="entry name" value="Kinase-like_dom_sf"/>
</dbReference>
<feature type="non-terminal residue" evidence="3">
    <location>
        <position position="1"/>
    </location>
</feature>
<feature type="domain" description="Protein kinase" evidence="2">
    <location>
        <begin position="9"/>
        <end position="55"/>
    </location>
</feature>
<keyword evidence="4" id="KW-1185">Reference proteome</keyword>
<dbReference type="Gene3D" id="3.30.200.20">
    <property type="entry name" value="Phosphorylase Kinase, domain 1"/>
    <property type="match status" value="1"/>
</dbReference>
<dbReference type="GO" id="GO:0004672">
    <property type="term" value="F:protein kinase activity"/>
    <property type="evidence" value="ECO:0007669"/>
    <property type="project" value="InterPro"/>
</dbReference>
<keyword evidence="1" id="KW-0067">ATP-binding</keyword>
<reference evidence="3 4" key="1">
    <citation type="journal article" date="2018" name="Nat. Ecol. Evol.">
        <title>Shark genomes provide insights into elasmobranch evolution and the origin of vertebrates.</title>
        <authorList>
            <person name="Hara Y"/>
            <person name="Yamaguchi K"/>
            <person name="Onimaru K"/>
            <person name="Kadota M"/>
            <person name="Koyanagi M"/>
            <person name="Keeley SD"/>
            <person name="Tatsumi K"/>
            <person name="Tanaka K"/>
            <person name="Motone F"/>
            <person name="Kageyama Y"/>
            <person name="Nozu R"/>
            <person name="Adachi N"/>
            <person name="Nishimura O"/>
            <person name="Nakagawa R"/>
            <person name="Tanegashima C"/>
            <person name="Kiyatake I"/>
            <person name="Matsumoto R"/>
            <person name="Murakumo K"/>
            <person name="Nishida K"/>
            <person name="Terakita A"/>
            <person name="Kuratani S"/>
            <person name="Sato K"/>
            <person name="Hyodo S Kuraku.S."/>
        </authorList>
    </citation>
    <scope>NUCLEOTIDE SEQUENCE [LARGE SCALE GENOMIC DNA]</scope>
</reference>
<dbReference type="STRING" id="137246.A0A401TAU1"/>
<dbReference type="InterPro" id="IPR000719">
    <property type="entry name" value="Prot_kinase_dom"/>
</dbReference>
<accession>A0A401TAU1</accession>
<dbReference type="SUPFAM" id="SSF56112">
    <property type="entry name" value="Protein kinase-like (PK-like)"/>
    <property type="match status" value="1"/>
</dbReference>
<keyword evidence="1" id="KW-0547">Nucleotide-binding</keyword>
<feature type="binding site" evidence="1">
    <location>
        <position position="36"/>
    </location>
    <ligand>
        <name>ATP</name>
        <dbReference type="ChEBI" id="CHEBI:30616"/>
    </ligand>
</feature>
<dbReference type="Pfam" id="PF07714">
    <property type="entry name" value="PK_Tyr_Ser-Thr"/>
    <property type="match status" value="1"/>
</dbReference>
<dbReference type="OrthoDB" id="346907at2759"/>
<evidence type="ECO:0000313" key="3">
    <source>
        <dbReference type="EMBL" id="GCC39778.1"/>
    </source>
</evidence>
<dbReference type="GO" id="GO:0005524">
    <property type="term" value="F:ATP binding"/>
    <property type="evidence" value="ECO:0007669"/>
    <property type="project" value="UniProtKB-UniRule"/>
</dbReference>
<comment type="caution">
    <text evidence="3">The sequence shown here is derived from an EMBL/GenBank/DDBJ whole genome shotgun (WGS) entry which is preliminary data.</text>
</comment>
<evidence type="ECO:0000313" key="4">
    <source>
        <dbReference type="Proteomes" id="UP000287033"/>
    </source>
</evidence>
<dbReference type="EMBL" id="BEZZ01028422">
    <property type="protein sequence ID" value="GCC39778.1"/>
    <property type="molecule type" value="Genomic_DNA"/>
</dbReference>